<comment type="caution">
    <text evidence="9">The sequence shown here is derived from an EMBL/GenBank/DDBJ whole genome shotgun (WGS) entry which is preliminary data.</text>
</comment>
<dbReference type="PROSITE" id="PS50928">
    <property type="entry name" value="ABC_TM1"/>
    <property type="match status" value="2"/>
</dbReference>
<dbReference type="RefSeq" id="WP_120354584.1">
    <property type="nucleotide sequence ID" value="NZ_RAQO01000005.1"/>
</dbReference>
<comment type="similarity">
    <text evidence="7">Belongs to the binding-protein-dependent transport system permease family.</text>
</comment>
<feature type="transmembrane region" description="Helical" evidence="7">
    <location>
        <begin position="324"/>
        <end position="347"/>
    </location>
</feature>
<dbReference type="OrthoDB" id="7066776at2"/>
<feature type="domain" description="ABC transmembrane type-1" evidence="8">
    <location>
        <begin position="53"/>
        <end position="253"/>
    </location>
</feature>
<evidence type="ECO:0000256" key="4">
    <source>
        <dbReference type="ARBA" id="ARBA00022692"/>
    </source>
</evidence>
<keyword evidence="10" id="KW-1185">Reference proteome</keyword>
<feature type="transmembrane region" description="Helical" evidence="7">
    <location>
        <begin position="53"/>
        <end position="75"/>
    </location>
</feature>
<dbReference type="EMBL" id="RAQO01000005">
    <property type="protein sequence ID" value="RKF18505.1"/>
    <property type="molecule type" value="Genomic_DNA"/>
</dbReference>
<dbReference type="PANTHER" id="PTHR30183:SF9">
    <property type="entry name" value="THIAMINE TRANSPORT SYSTEM PERMEASE PROTEIN THIP"/>
    <property type="match status" value="1"/>
</dbReference>
<proteinExistence type="inferred from homology"/>
<keyword evidence="4 7" id="KW-0812">Transmembrane</keyword>
<evidence type="ECO:0000256" key="7">
    <source>
        <dbReference type="RuleBase" id="RU363032"/>
    </source>
</evidence>
<evidence type="ECO:0000256" key="1">
    <source>
        <dbReference type="ARBA" id="ARBA00004651"/>
    </source>
</evidence>
<keyword evidence="3" id="KW-1003">Cell membrane</keyword>
<dbReference type="Gene3D" id="1.10.3720.10">
    <property type="entry name" value="MetI-like"/>
    <property type="match status" value="2"/>
</dbReference>
<accession>A0A420ECW2</accession>
<dbReference type="GO" id="GO:0005886">
    <property type="term" value="C:plasma membrane"/>
    <property type="evidence" value="ECO:0007669"/>
    <property type="project" value="UniProtKB-SubCell"/>
</dbReference>
<evidence type="ECO:0000313" key="9">
    <source>
        <dbReference type="EMBL" id="RKF18505.1"/>
    </source>
</evidence>
<evidence type="ECO:0000256" key="5">
    <source>
        <dbReference type="ARBA" id="ARBA00022989"/>
    </source>
</evidence>
<dbReference type="SUPFAM" id="SSF161098">
    <property type="entry name" value="MetI-like"/>
    <property type="match status" value="2"/>
</dbReference>
<dbReference type="Pfam" id="PF00528">
    <property type="entry name" value="BPD_transp_1"/>
    <property type="match status" value="1"/>
</dbReference>
<evidence type="ECO:0000313" key="10">
    <source>
        <dbReference type="Proteomes" id="UP000286482"/>
    </source>
</evidence>
<keyword evidence="6 7" id="KW-0472">Membrane</keyword>
<feature type="transmembrane region" description="Helical" evidence="7">
    <location>
        <begin position="236"/>
        <end position="258"/>
    </location>
</feature>
<dbReference type="PANTHER" id="PTHR30183">
    <property type="entry name" value="MOLYBDENUM TRANSPORT SYSTEM PERMEASE PROTEIN MODB"/>
    <property type="match status" value="1"/>
</dbReference>
<evidence type="ECO:0000256" key="2">
    <source>
        <dbReference type="ARBA" id="ARBA00022448"/>
    </source>
</evidence>
<protein>
    <submittedName>
        <fullName evidence="9">ABC transporter permease subunit</fullName>
    </submittedName>
</protein>
<comment type="subcellular location">
    <subcellularLocation>
        <location evidence="1 7">Cell membrane</location>
        <topology evidence="1 7">Multi-pass membrane protein</topology>
    </subcellularLocation>
</comment>
<feature type="transmembrane region" description="Helical" evidence="7">
    <location>
        <begin position="287"/>
        <end position="304"/>
    </location>
</feature>
<dbReference type="InterPro" id="IPR035906">
    <property type="entry name" value="MetI-like_sf"/>
</dbReference>
<dbReference type="AlphaFoldDB" id="A0A420ECW2"/>
<keyword evidence="5 7" id="KW-1133">Transmembrane helix</keyword>
<dbReference type="Proteomes" id="UP000286482">
    <property type="component" value="Unassembled WGS sequence"/>
</dbReference>
<feature type="domain" description="ABC transmembrane type-1" evidence="8">
    <location>
        <begin position="320"/>
        <end position="517"/>
    </location>
</feature>
<dbReference type="GO" id="GO:0055085">
    <property type="term" value="P:transmembrane transport"/>
    <property type="evidence" value="ECO:0007669"/>
    <property type="project" value="InterPro"/>
</dbReference>
<gene>
    <name evidence="9" type="ORF">DBZ36_08840</name>
</gene>
<reference evidence="9 10" key="1">
    <citation type="submission" date="2018-09" db="EMBL/GenBank/DDBJ databases">
        <authorList>
            <person name="Wang Z."/>
        </authorList>
    </citation>
    <scope>NUCLEOTIDE SEQUENCE [LARGE SCALE GENOMIC DNA]</scope>
    <source>
        <strain evidence="9 10">ALS 81</strain>
    </source>
</reference>
<evidence type="ECO:0000256" key="6">
    <source>
        <dbReference type="ARBA" id="ARBA00023136"/>
    </source>
</evidence>
<feature type="transmembrane region" description="Helical" evidence="7">
    <location>
        <begin position="395"/>
        <end position="413"/>
    </location>
</feature>
<feature type="transmembrane region" description="Helical" evidence="7">
    <location>
        <begin position="87"/>
        <end position="113"/>
    </location>
</feature>
<evidence type="ECO:0000259" key="8">
    <source>
        <dbReference type="PROSITE" id="PS50928"/>
    </source>
</evidence>
<sequence>MLSFNRLNVARLAGNTVSLFLLSVVSLAFWGLLSSSDTVFWKNSFDPYLLSVLRFSLWQAFVSAIASLGIGLLMARSLAMLSSQFNSWLLSLCLRAWGLCFVAPVILVVLAVVSSLGSSSSIQQMLPIEWNLYGLNGIVIAHCFLNAPLVARQTYLLYQGIPSRYWQQAEQLNFSSWQRWRIIEWPQLRGSIFSLLCLVFLLCFGSFTVVLALGGGPQTSTLEVAIYQALRYDFDLVFAAQCALVQLAISLLIGGFLLGREKVVALQPSISRFSLNLSPWQKLRHRLILSSGNVFLLLIASGAFSSIHELNWSNLPWDKLAQSALWSVSIAMLSLVWVLCMGLSLLWRHYNLLQQQRGLGRFQELLASILLLCPSMVITTGIYCLLLPIADIESYTLLIVSLVNALIALPFFIRSLKQTLHQIHLDYSKLLQSLDITSIAVLRWVIWPRMRHAFSLACALVLVLSIGDMGVIALIGSTQIVTLPLLLYQQLSSYQFALASLTGLVLLLLCGLLFWICEALIVGKSHDPKT</sequence>
<feature type="transmembrane region" description="Helical" evidence="7">
    <location>
        <begin position="12"/>
        <end position="33"/>
    </location>
</feature>
<feature type="transmembrane region" description="Helical" evidence="7">
    <location>
        <begin position="192"/>
        <end position="216"/>
    </location>
</feature>
<dbReference type="InterPro" id="IPR000515">
    <property type="entry name" value="MetI-like"/>
</dbReference>
<evidence type="ECO:0000256" key="3">
    <source>
        <dbReference type="ARBA" id="ARBA00022475"/>
    </source>
</evidence>
<organism evidence="9 10">
    <name type="scientific">Alginatibacterium sediminis</name>
    <dbReference type="NCBI Taxonomy" id="2164068"/>
    <lineage>
        <taxon>Bacteria</taxon>
        <taxon>Pseudomonadati</taxon>
        <taxon>Pseudomonadota</taxon>
        <taxon>Gammaproteobacteria</taxon>
        <taxon>Alteromonadales</taxon>
        <taxon>Alteromonadaceae</taxon>
        <taxon>Alginatibacterium</taxon>
    </lineage>
</organism>
<keyword evidence="2 7" id="KW-0813">Transport</keyword>
<feature type="transmembrane region" description="Helical" evidence="7">
    <location>
        <begin position="496"/>
        <end position="522"/>
    </location>
</feature>
<feature type="transmembrane region" description="Helical" evidence="7">
    <location>
        <begin position="453"/>
        <end position="476"/>
    </location>
</feature>
<feature type="transmembrane region" description="Helical" evidence="7">
    <location>
        <begin position="368"/>
        <end position="389"/>
    </location>
</feature>
<feature type="transmembrane region" description="Helical" evidence="7">
    <location>
        <begin position="133"/>
        <end position="151"/>
    </location>
</feature>
<dbReference type="CDD" id="cd06261">
    <property type="entry name" value="TM_PBP2"/>
    <property type="match status" value="1"/>
</dbReference>
<name>A0A420ECW2_9ALTE</name>